<accession>A0ABQ6JQ47</accession>
<comment type="caution">
    <text evidence="1">The sequence shown here is derived from an EMBL/GenBank/DDBJ whole genome shotgun (WGS) entry which is preliminary data.</text>
</comment>
<organism evidence="1 3">
    <name type="scientific">Angustibacter aerolatus</name>
    <dbReference type="NCBI Taxonomy" id="1162965"/>
    <lineage>
        <taxon>Bacteria</taxon>
        <taxon>Bacillati</taxon>
        <taxon>Actinomycetota</taxon>
        <taxon>Actinomycetes</taxon>
        <taxon>Kineosporiales</taxon>
        <taxon>Kineosporiaceae</taxon>
    </lineage>
</organism>
<sequence length="91" mass="9509">MSAATGAYQEVAGVDRHLVGRGCRGGVPLLLPQQTEVDRLQGVVGVNRHLADPEDPFLVVCGTQPLVIGSRSFLVGANGGRRTGDFALSHS</sequence>
<dbReference type="Proteomes" id="UP001157017">
    <property type="component" value="Unassembled WGS sequence"/>
</dbReference>
<reference evidence="1" key="1">
    <citation type="journal article" date="2014" name="Int. J. Syst. Evol. Microbiol.">
        <title>Complete genome of a new Firmicutes species belonging to the dominant human colonic microbiota ('Ruminococcus bicirculans') reveals two chromosomes and a selective capacity to utilize plant glucans.</title>
        <authorList>
            <consortium name="NISC Comparative Sequencing Program"/>
            <person name="Wegmann U."/>
            <person name="Louis P."/>
            <person name="Goesmann A."/>
            <person name="Henrissat B."/>
            <person name="Duncan S.H."/>
            <person name="Flint H.J."/>
        </authorList>
    </citation>
    <scope>NUCLEOTIDE SEQUENCE</scope>
    <source>
        <strain evidence="1">NBRC 108730</strain>
    </source>
</reference>
<reference evidence="1" key="3">
    <citation type="submission" date="2023-02" db="EMBL/GenBank/DDBJ databases">
        <authorList>
            <person name="Sun Q."/>
            <person name="Mori K."/>
        </authorList>
    </citation>
    <scope>NUCLEOTIDE SEQUENCE</scope>
    <source>
        <strain evidence="1">NBRC 108730</strain>
    </source>
</reference>
<dbReference type="EMBL" id="BSUZ01000002">
    <property type="protein sequence ID" value="GMA89390.1"/>
    <property type="molecule type" value="Genomic_DNA"/>
</dbReference>
<name>A0ABQ6JQ47_9ACTN</name>
<proteinExistence type="predicted"/>
<evidence type="ECO:0000313" key="2">
    <source>
        <dbReference type="EMBL" id="GMA89432.1"/>
    </source>
</evidence>
<dbReference type="EMBL" id="BSUZ01000003">
    <property type="protein sequence ID" value="GMA89432.1"/>
    <property type="molecule type" value="Genomic_DNA"/>
</dbReference>
<evidence type="ECO:0000313" key="3">
    <source>
        <dbReference type="Proteomes" id="UP001157017"/>
    </source>
</evidence>
<gene>
    <name evidence="1" type="ORF">GCM10025868_46400</name>
    <name evidence="2" type="ORF">GCM10025868_46820</name>
</gene>
<protein>
    <submittedName>
        <fullName evidence="1">Uncharacterized protein</fullName>
    </submittedName>
</protein>
<evidence type="ECO:0000313" key="1">
    <source>
        <dbReference type="EMBL" id="GMA89390.1"/>
    </source>
</evidence>
<reference evidence="3" key="2">
    <citation type="journal article" date="2019" name="Int. J. Syst. Evol. Microbiol.">
        <title>The Global Catalogue of Microorganisms (GCM) 10K type strain sequencing project: providing services to taxonomists for standard genome sequencing and annotation.</title>
        <authorList>
            <consortium name="The Broad Institute Genomics Platform"/>
            <consortium name="The Broad Institute Genome Sequencing Center for Infectious Disease"/>
            <person name="Wu L."/>
            <person name="Ma J."/>
        </authorList>
    </citation>
    <scope>NUCLEOTIDE SEQUENCE [LARGE SCALE GENOMIC DNA]</scope>
    <source>
        <strain evidence="3">NBRC 108730</strain>
    </source>
</reference>
<keyword evidence="3" id="KW-1185">Reference proteome</keyword>